<keyword evidence="2" id="KW-1185">Reference proteome</keyword>
<protein>
    <submittedName>
        <fullName evidence="1">Uncharacterized protein</fullName>
    </submittedName>
</protein>
<comment type="caution">
    <text evidence="1">The sequence shown here is derived from an EMBL/GenBank/DDBJ whole genome shotgun (WGS) entry which is preliminary data.</text>
</comment>
<reference evidence="1" key="1">
    <citation type="submission" date="2024-09" db="EMBL/GenBank/DDBJ databases">
        <title>Black Yeasts Isolated from many extreme environments.</title>
        <authorList>
            <person name="Coleine C."/>
            <person name="Stajich J.E."/>
            <person name="Selbmann L."/>
        </authorList>
    </citation>
    <scope>NUCLEOTIDE SEQUENCE</scope>
    <source>
        <strain evidence="1">CCFEE 5737</strain>
    </source>
</reference>
<feature type="non-terminal residue" evidence="1">
    <location>
        <position position="1"/>
    </location>
</feature>
<evidence type="ECO:0000313" key="1">
    <source>
        <dbReference type="EMBL" id="KAK3076209.1"/>
    </source>
</evidence>
<evidence type="ECO:0000313" key="2">
    <source>
        <dbReference type="Proteomes" id="UP001186974"/>
    </source>
</evidence>
<dbReference type="Proteomes" id="UP001186974">
    <property type="component" value="Unassembled WGS sequence"/>
</dbReference>
<organism evidence="1 2">
    <name type="scientific">Coniosporium uncinatum</name>
    <dbReference type="NCBI Taxonomy" id="93489"/>
    <lineage>
        <taxon>Eukaryota</taxon>
        <taxon>Fungi</taxon>
        <taxon>Dikarya</taxon>
        <taxon>Ascomycota</taxon>
        <taxon>Pezizomycotina</taxon>
        <taxon>Dothideomycetes</taxon>
        <taxon>Dothideomycetes incertae sedis</taxon>
        <taxon>Coniosporium</taxon>
    </lineage>
</organism>
<name>A0ACC3DI78_9PEZI</name>
<proteinExistence type="predicted"/>
<sequence>TDDREFCVWPLTRDFETNPFRYNIETGRAFPLLWHSMLALSYKHIHRETGACLAEAKVHKRKAVQLLKDSEGQVGSATARANLLNGLLILITLDCAISAQGPWVAHLRRAQKIIEALGVFRIQKTPKIQAQVDMLVWWDVALGLTTRQGFILSAATFSSVFTSNNTASAFYNISGCPEELFKYMFQLGTYAREFELASHMTCVTFDMGPVLAVEKAIQEWRPPPQYDDPDVDFTQLDDAGAGSLPDDWGLDPVQAAHYVQDLYHCAQAWRFALLVYVERVFKWRRREASVARISLFARKALNNVMSCRRTAMIQKQLLLPVFLAACETDDEGLREEARDY</sequence>
<accession>A0ACC3DI78</accession>
<feature type="non-terminal residue" evidence="1">
    <location>
        <position position="340"/>
    </location>
</feature>
<dbReference type="EMBL" id="JAWDJW010004231">
    <property type="protein sequence ID" value="KAK3076209.1"/>
    <property type="molecule type" value="Genomic_DNA"/>
</dbReference>
<gene>
    <name evidence="1" type="ORF">LTS18_013620</name>
</gene>